<organism evidence="3 4">
    <name type="scientific">Cyanidium caldarium</name>
    <name type="common">Red alga</name>
    <dbReference type="NCBI Taxonomy" id="2771"/>
    <lineage>
        <taxon>Eukaryota</taxon>
        <taxon>Rhodophyta</taxon>
        <taxon>Bangiophyceae</taxon>
        <taxon>Cyanidiales</taxon>
        <taxon>Cyanidiaceae</taxon>
        <taxon>Cyanidium</taxon>
    </lineage>
</organism>
<proteinExistence type="predicted"/>
<reference evidence="3 4" key="1">
    <citation type="submission" date="2022-07" db="EMBL/GenBank/DDBJ databases">
        <title>Genome-wide signatures of adaptation to extreme environments.</title>
        <authorList>
            <person name="Cho C.H."/>
            <person name="Yoon H.S."/>
        </authorList>
    </citation>
    <scope>NUCLEOTIDE SEQUENCE [LARGE SCALE GENOMIC DNA]</scope>
    <source>
        <strain evidence="3 4">DBV 063 E5</strain>
    </source>
</reference>
<accession>A0AAV9IWW6</accession>
<sequence length="336" mass="35197">MTSRKRVADGQLNKDVARAAEENEEDVGAGSSDERAGWRASDAVLAKRRVVKARRRADRNQVEPASDRKAEAKTSAGSAEEAPQPATPKESDQPPPTPSSASAKTAAARSEEQPKSVFAGFRFDASARPSNGVASGITGFQFQFSAPPKSSTVPAGGSAKLFTATADQAGDDGGGGDDEDSDGGAGHGAEEPATSAPDLAAFNNEADEEPLLQMPAKLYELEQGRWKERGAGPLRVLRHRTKGTARVVMRVEGVLRVILNMPLAERATQWQSAGDKAVRLAGPNVCSDADDATASNAKPPILTGLLRFKSAEQADAFSAACAQASRSEPTASKEKE</sequence>
<evidence type="ECO:0000256" key="1">
    <source>
        <dbReference type="SAM" id="MobiDB-lite"/>
    </source>
</evidence>
<dbReference type="PROSITE" id="PS50196">
    <property type="entry name" value="RANBD1"/>
    <property type="match status" value="1"/>
</dbReference>
<dbReference type="Gene3D" id="2.30.29.30">
    <property type="entry name" value="Pleckstrin-homology domain (PH domain)/Phosphotyrosine-binding domain (PTB)"/>
    <property type="match status" value="1"/>
</dbReference>
<name>A0AAV9IWW6_CYACA</name>
<feature type="region of interest" description="Disordered" evidence="1">
    <location>
        <begin position="1"/>
        <end position="115"/>
    </location>
</feature>
<dbReference type="EMBL" id="JANCYW010000009">
    <property type="protein sequence ID" value="KAK4536646.1"/>
    <property type="molecule type" value="Genomic_DNA"/>
</dbReference>
<dbReference type="InterPro" id="IPR011993">
    <property type="entry name" value="PH-like_dom_sf"/>
</dbReference>
<dbReference type="Proteomes" id="UP001301350">
    <property type="component" value="Unassembled WGS sequence"/>
</dbReference>
<feature type="compositionally biased region" description="Polar residues" evidence="1">
    <location>
        <begin position="142"/>
        <end position="153"/>
    </location>
</feature>
<dbReference type="Pfam" id="PF00638">
    <property type="entry name" value="Ran_BP1"/>
    <property type="match status" value="1"/>
</dbReference>
<gene>
    <name evidence="3" type="ORF">CDCA_CDCA09G2671</name>
</gene>
<evidence type="ECO:0000259" key="2">
    <source>
        <dbReference type="PROSITE" id="PS50196"/>
    </source>
</evidence>
<evidence type="ECO:0000313" key="3">
    <source>
        <dbReference type="EMBL" id="KAK4536646.1"/>
    </source>
</evidence>
<evidence type="ECO:0000313" key="4">
    <source>
        <dbReference type="Proteomes" id="UP001301350"/>
    </source>
</evidence>
<feature type="compositionally biased region" description="Basic residues" evidence="1">
    <location>
        <begin position="46"/>
        <end position="57"/>
    </location>
</feature>
<dbReference type="InterPro" id="IPR000156">
    <property type="entry name" value="Ran_bind_dom"/>
</dbReference>
<dbReference type="SUPFAM" id="SSF50729">
    <property type="entry name" value="PH domain-like"/>
    <property type="match status" value="1"/>
</dbReference>
<dbReference type="AlphaFoldDB" id="A0AAV9IWW6"/>
<comment type="caution">
    <text evidence="3">The sequence shown here is derived from an EMBL/GenBank/DDBJ whole genome shotgun (WGS) entry which is preliminary data.</text>
</comment>
<feature type="compositionally biased region" description="Basic and acidic residues" evidence="1">
    <location>
        <begin position="58"/>
        <end position="72"/>
    </location>
</feature>
<feature type="region of interest" description="Disordered" evidence="1">
    <location>
        <begin position="142"/>
        <end position="196"/>
    </location>
</feature>
<keyword evidence="4" id="KW-1185">Reference proteome</keyword>
<dbReference type="InterPro" id="IPR045255">
    <property type="entry name" value="RanBP1-like"/>
</dbReference>
<feature type="domain" description="RanBD1" evidence="2">
    <location>
        <begin position="191"/>
        <end position="330"/>
    </location>
</feature>
<dbReference type="PANTHER" id="PTHR23138">
    <property type="entry name" value="RAN BINDING PROTEIN"/>
    <property type="match status" value="1"/>
</dbReference>
<dbReference type="SMART" id="SM00160">
    <property type="entry name" value="RanBD"/>
    <property type="match status" value="1"/>
</dbReference>
<protein>
    <recommendedName>
        <fullName evidence="2">RanBD1 domain-containing protein</fullName>
    </recommendedName>
</protein>
<feature type="compositionally biased region" description="Low complexity" evidence="1">
    <location>
        <begin position="99"/>
        <end position="108"/>
    </location>
</feature>